<dbReference type="InterPro" id="IPR029063">
    <property type="entry name" value="SAM-dependent_MTases_sf"/>
</dbReference>
<name>A0A0G1GID8_9BACT</name>
<dbReference type="AlphaFoldDB" id="A0A0G1GID8"/>
<dbReference type="Gene3D" id="3.40.50.150">
    <property type="entry name" value="Vaccinia Virus protein VP39"/>
    <property type="match status" value="1"/>
</dbReference>
<protein>
    <submittedName>
        <fullName evidence="1">Uncharacterized protein</fullName>
    </submittedName>
</protein>
<organism evidence="1 2">
    <name type="scientific">Candidatus Gottesmanbacteria bacterium GW2011_GWA2_43_14</name>
    <dbReference type="NCBI Taxonomy" id="1618443"/>
    <lineage>
        <taxon>Bacteria</taxon>
        <taxon>Candidatus Gottesmaniibacteriota</taxon>
    </lineage>
</organism>
<gene>
    <name evidence="1" type="ORF">UV73_C0001G0079</name>
</gene>
<evidence type="ECO:0000313" key="2">
    <source>
        <dbReference type="Proteomes" id="UP000034894"/>
    </source>
</evidence>
<dbReference type="PATRIC" id="fig|1618443.3.peg.79"/>
<accession>A0A0G1GID8</accession>
<dbReference type="SUPFAM" id="SSF53335">
    <property type="entry name" value="S-adenosyl-L-methionine-dependent methyltransferases"/>
    <property type="match status" value="1"/>
</dbReference>
<sequence length="382" mass="43991">MSKFEIPTQIPIETRIVNKLTGLFTGGKESKPIKWRNELQIGPFGDTFHSPLAQLWYLYKYGGGITLSNIEKSQSKYSGEIIKTPFPDSLTPNVAVVETEGAASDILDLISTNEAAVSSGVSEKIKTKIATANRIMLAGCISIYTAVSLIDRLQKYGFKSQIDIYDLSAGPLEIIKQYYESDYWKEITVNTRQKDLFDISLGVEKVFNPDNEDESNYDLIFADVIGHYLTDEQMYYMTELWYALNDKGLILLRDLAESEEVPNKKMTLHKKGENFEESEKKFIIWLQNTFGYEITLEEVQKMRSNMFNNPTKHEYRQLYLADWIYYIFSGHGPEMQLLYRGFTSSSTGDDSRIFPIFVFEKERELKYLFLDNPDKSSFALRV</sequence>
<dbReference type="Proteomes" id="UP000034894">
    <property type="component" value="Unassembled WGS sequence"/>
</dbReference>
<proteinExistence type="predicted"/>
<comment type="caution">
    <text evidence="1">The sequence shown here is derived from an EMBL/GenBank/DDBJ whole genome shotgun (WGS) entry which is preliminary data.</text>
</comment>
<dbReference type="EMBL" id="LCFP01000001">
    <property type="protein sequence ID" value="KKS98558.1"/>
    <property type="molecule type" value="Genomic_DNA"/>
</dbReference>
<reference evidence="1 2" key="1">
    <citation type="journal article" date="2015" name="Nature">
        <title>rRNA introns, odd ribosomes, and small enigmatic genomes across a large radiation of phyla.</title>
        <authorList>
            <person name="Brown C.T."/>
            <person name="Hug L.A."/>
            <person name="Thomas B.C."/>
            <person name="Sharon I."/>
            <person name="Castelle C.J."/>
            <person name="Singh A."/>
            <person name="Wilkins M.J."/>
            <person name="Williams K.H."/>
            <person name="Banfield J.F."/>
        </authorList>
    </citation>
    <scope>NUCLEOTIDE SEQUENCE [LARGE SCALE GENOMIC DNA]</scope>
</reference>
<evidence type="ECO:0000313" key="1">
    <source>
        <dbReference type="EMBL" id="KKS98558.1"/>
    </source>
</evidence>